<dbReference type="Proteomes" id="UP000295453">
    <property type="component" value="Unassembled WGS sequence"/>
</dbReference>
<accession>A0A4V2NZG3</accession>
<protein>
    <recommendedName>
        <fullName evidence="1">Gp5/Type VI secretion system Vgr protein OB-fold domain-containing protein</fullName>
    </recommendedName>
</protein>
<dbReference type="AlphaFoldDB" id="A0A4V2NZG3"/>
<feature type="domain" description="Gp5/Type VI secretion system Vgr protein OB-fold" evidence="1">
    <location>
        <begin position="57"/>
        <end position="96"/>
    </location>
</feature>
<dbReference type="InterPro" id="IPR006531">
    <property type="entry name" value="Gp5/Vgr_OB"/>
</dbReference>
<dbReference type="SUPFAM" id="SSF69349">
    <property type="entry name" value="Phage fibre proteins"/>
    <property type="match status" value="1"/>
</dbReference>
<dbReference type="EMBL" id="SJZJ01000009">
    <property type="protein sequence ID" value="TCJ28942.1"/>
    <property type="molecule type" value="Genomic_DNA"/>
</dbReference>
<dbReference type="RefSeq" id="WP_131582638.1">
    <property type="nucleotide sequence ID" value="NZ_SJZJ01000009.1"/>
</dbReference>
<keyword evidence="3" id="KW-1185">Reference proteome</keyword>
<reference evidence="2 3" key="1">
    <citation type="submission" date="2019-03" db="EMBL/GenBank/DDBJ databases">
        <authorList>
            <person name="Kim M.K.M."/>
        </authorList>
    </citation>
    <scope>NUCLEOTIDE SEQUENCE [LARGE SCALE GENOMIC DNA]</scope>
    <source>
        <strain evidence="2 3">18JY15-6</strain>
    </source>
</reference>
<dbReference type="InterPro" id="IPR037026">
    <property type="entry name" value="Vgr_OB-fold_dom_sf"/>
</dbReference>
<evidence type="ECO:0000259" key="1">
    <source>
        <dbReference type="Pfam" id="PF04717"/>
    </source>
</evidence>
<name>A0A4V2NZG3_9ACTN</name>
<proteinExistence type="predicted"/>
<dbReference type="OrthoDB" id="9762420at2"/>
<sequence length="224" mass="22639">MTTFVGVMSEVARRELASHRALSLGVVTESFTNAGGSGEHHLDCNVRLHGSGLILQHVPVAVARPGLSAVPRVGDLVVLGFLDGEVNGPILLGSLHADGVPSPDASPDEVVYEVPDAGGSARRVQLKLPNGNTVTVTDEEVTIDFGGTSVKVENGGGITLQAAGDISITAGGNLKLESNGNVEIKALANLEAKASANATVQSSATATLKGAVTRIAGLTSFSAG</sequence>
<comment type="caution">
    <text evidence="2">The sequence shown here is derived from an EMBL/GenBank/DDBJ whole genome shotgun (WGS) entry which is preliminary data.</text>
</comment>
<evidence type="ECO:0000313" key="3">
    <source>
        <dbReference type="Proteomes" id="UP000295453"/>
    </source>
</evidence>
<dbReference type="Pfam" id="PF04717">
    <property type="entry name" value="Phage_base_V"/>
    <property type="match status" value="1"/>
</dbReference>
<dbReference type="Gene3D" id="2.40.50.230">
    <property type="entry name" value="Gp5 N-terminal domain"/>
    <property type="match status" value="1"/>
</dbReference>
<dbReference type="SUPFAM" id="SSF69255">
    <property type="entry name" value="gp5 N-terminal domain-like"/>
    <property type="match status" value="1"/>
</dbReference>
<evidence type="ECO:0000313" key="2">
    <source>
        <dbReference type="EMBL" id="TCJ28942.1"/>
    </source>
</evidence>
<organism evidence="2 3">
    <name type="scientific">Nocardioides jejuensis</name>
    <dbReference type="NCBI Taxonomy" id="2502782"/>
    <lineage>
        <taxon>Bacteria</taxon>
        <taxon>Bacillati</taxon>
        <taxon>Actinomycetota</taxon>
        <taxon>Actinomycetes</taxon>
        <taxon>Propionibacteriales</taxon>
        <taxon>Nocardioidaceae</taxon>
        <taxon>Nocardioides</taxon>
    </lineage>
</organism>
<gene>
    <name evidence="2" type="ORF">EPD65_07175</name>
</gene>